<sequence>MYTILPTWLTAILTFLCEGWAIYMTLKATCSKHQDPKEWLGFWILLYGLVLLEVATPWCLMVDYFPFYPEIRFAAIFYLAALKGAAKHWPQITDSVEKGLEHPKIKEAVSKAKELIAAHTK</sequence>
<dbReference type="EMBL" id="CDMZ01005927">
    <property type="protein sequence ID" value="CEM55955.1"/>
    <property type="molecule type" value="Genomic_DNA"/>
</dbReference>
<name>A0A0G4IFN2_9ALVE</name>
<dbReference type="Pfam" id="PF03134">
    <property type="entry name" value="TB2_DP1_HVA22"/>
    <property type="match status" value="1"/>
</dbReference>
<gene>
    <name evidence="2" type="ORF">Cvel_13973</name>
</gene>
<feature type="transmembrane region" description="Helical" evidence="1">
    <location>
        <begin position="38"/>
        <end position="58"/>
    </location>
</feature>
<proteinExistence type="predicted"/>
<keyword evidence="1" id="KW-0812">Transmembrane</keyword>
<evidence type="ECO:0000256" key="1">
    <source>
        <dbReference type="SAM" id="Phobius"/>
    </source>
</evidence>
<reference evidence="2" key="1">
    <citation type="submission" date="2014-11" db="EMBL/GenBank/DDBJ databases">
        <authorList>
            <person name="Otto D Thomas"/>
            <person name="Naeem Raeece"/>
        </authorList>
    </citation>
    <scope>NUCLEOTIDE SEQUENCE</scope>
</reference>
<dbReference type="AlphaFoldDB" id="A0A0G4IFN2"/>
<dbReference type="InterPro" id="IPR004345">
    <property type="entry name" value="TB2_DP1_HVA22"/>
</dbReference>
<protein>
    <recommendedName>
        <fullName evidence="3">Receptor expression-enhancing protein</fullName>
    </recommendedName>
</protein>
<accession>A0A0G4IFN2</accession>
<keyword evidence="1" id="KW-0472">Membrane</keyword>
<dbReference type="VEuPathDB" id="CryptoDB:Cvel_13973"/>
<evidence type="ECO:0008006" key="3">
    <source>
        <dbReference type="Google" id="ProtNLM"/>
    </source>
</evidence>
<organism evidence="2">
    <name type="scientific">Chromera velia CCMP2878</name>
    <dbReference type="NCBI Taxonomy" id="1169474"/>
    <lineage>
        <taxon>Eukaryota</taxon>
        <taxon>Sar</taxon>
        <taxon>Alveolata</taxon>
        <taxon>Colpodellida</taxon>
        <taxon>Chromeraceae</taxon>
        <taxon>Chromera</taxon>
    </lineage>
</organism>
<feature type="transmembrane region" description="Helical" evidence="1">
    <location>
        <begin position="6"/>
        <end position="26"/>
    </location>
</feature>
<evidence type="ECO:0000313" key="2">
    <source>
        <dbReference type="EMBL" id="CEM55955.1"/>
    </source>
</evidence>
<keyword evidence="1" id="KW-1133">Transmembrane helix</keyword>